<proteinExistence type="predicted"/>
<dbReference type="Proteomes" id="UP000250675">
    <property type="component" value="Unassembled WGS sequence"/>
</dbReference>
<evidence type="ECO:0000256" key="3">
    <source>
        <dbReference type="ARBA" id="ARBA00022475"/>
    </source>
</evidence>
<dbReference type="InterPro" id="IPR024744">
    <property type="entry name" value="CSS-motif_dom"/>
</dbReference>
<dbReference type="AlphaFoldDB" id="A0A2X3DF11"/>
<dbReference type="Proteomes" id="UP000254103">
    <property type="component" value="Unassembled WGS sequence"/>
</dbReference>
<name>A0A2X3DF11_KLEPN</name>
<dbReference type="EMBL" id="CAAHCC010000004">
    <property type="protein sequence ID" value="VGK92804.1"/>
    <property type="molecule type" value="Genomic_DNA"/>
</dbReference>
<evidence type="ECO:0000256" key="6">
    <source>
        <dbReference type="ARBA" id="ARBA00022801"/>
    </source>
</evidence>
<evidence type="ECO:0000313" key="16">
    <source>
        <dbReference type="Proteomes" id="UP000254103"/>
    </source>
</evidence>
<evidence type="ECO:0000256" key="9">
    <source>
        <dbReference type="ARBA" id="ARBA00034290"/>
    </source>
</evidence>
<evidence type="ECO:0000313" key="13">
    <source>
        <dbReference type="EMBL" id="STT91868.1"/>
    </source>
</evidence>
<feature type="domain" description="EAL" evidence="11">
    <location>
        <begin position="254"/>
        <end position="504"/>
    </location>
</feature>
<organism evidence="12 15">
    <name type="scientific">Klebsiella pneumoniae</name>
    <dbReference type="NCBI Taxonomy" id="573"/>
    <lineage>
        <taxon>Bacteria</taxon>
        <taxon>Pseudomonadati</taxon>
        <taxon>Pseudomonadota</taxon>
        <taxon>Gammaproteobacteria</taxon>
        <taxon>Enterobacterales</taxon>
        <taxon>Enterobacteriaceae</taxon>
        <taxon>Klebsiella/Raoultella group</taxon>
        <taxon>Klebsiella</taxon>
        <taxon>Klebsiella pneumoniae complex</taxon>
    </lineage>
</organism>
<dbReference type="CDD" id="cd01948">
    <property type="entry name" value="EAL"/>
    <property type="match status" value="1"/>
</dbReference>
<comment type="catalytic activity">
    <reaction evidence="9">
        <text>3',3'-c-di-GMP + H2O = 5'-phosphoguanylyl(3'-&gt;5')guanosine + H(+)</text>
        <dbReference type="Rhea" id="RHEA:24902"/>
        <dbReference type="ChEBI" id="CHEBI:15377"/>
        <dbReference type="ChEBI" id="CHEBI:15378"/>
        <dbReference type="ChEBI" id="CHEBI:58754"/>
        <dbReference type="ChEBI" id="CHEBI:58805"/>
        <dbReference type="EC" id="3.1.4.52"/>
    </reaction>
</comment>
<evidence type="ECO:0000313" key="12">
    <source>
        <dbReference type="EMBL" id="SQC22984.1"/>
    </source>
</evidence>
<dbReference type="InterPro" id="IPR050706">
    <property type="entry name" value="Cyclic-di-GMP_PDE-like"/>
</dbReference>
<dbReference type="EMBL" id="UASO01000004">
    <property type="protein sequence ID" value="SQC22984.1"/>
    <property type="molecule type" value="Genomic_DNA"/>
</dbReference>
<dbReference type="SMART" id="SM00052">
    <property type="entry name" value="EAL"/>
    <property type="match status" value="1"/>
</dbReference>
<dbReference type="Gene3D" id="3.20.20.450">
    <property type="entry name" value="EAL domain"/>
    <property type="match status" value="1"/>
</dbReference>
<feature type="transmembrane region" description="Helical" evidence="10">
    <location>
        <begin position="224"/>
        <end position="247"/>
    </location>
</feature>
<dbReference type="EC" id="3.1.4.52" evidence="2"/>
<dbReference type="Proteomes" id="UP000376235">
    <property type="component" value="Unassembled WGS sequence"/>
</dbReference>
<dbReference type="EMBL" id="UGLJ01000002">
    <property type="protein sequence ID" value="STT91868.1"/>
    <property type="molecule type" value="Genomic_DNA"/>
</dbReference>
<evidence type="ECO:0000256" key="1">
    <source>
        <dbReference type="ARBA" id="ARBA00004651"/>
    </source>
</evidence>
<evidence type="ECO:0000313" key="15">
    <source>
        <dbReference type="Proteomes" id="UP000250675"/>
    </source>
</evidence>
<dbReference type="PROSITE" id="PS50883">
    <property type="entry name" value="EAL"/>
    <property type="match status" value="1"/>
</dbReference>
<feature type="transmembrane region" description="Helical" evidence="10">
    <location>
        <begin position="7"/>
        <end position="29"/>
    </location>
</feature>
<keyword evidence="6" id="KW-0378">Hydrolase</keyword>
<evidence type="ECO:0000313" key="17">
    <source>
        <dbReference type="Proteomes" id="UP000376235"/>
    </source>
</evidence>
<evidence type="ECO:0000256" key="7">
    <source>
        <dbReference type="ARBA" id="ARBA00022989"/>
    </source>
</evidence>
<dbReference type="InterPro" id="IPR035919">
    <property type="entry name" value="EAL_sf"/>
</dbReference>
<dbReference type="RefSeq" id="WP_004183094.1">
    <property type="nucleotide sequence ID" value="NZ_BGNY01000027.1"/>
</dbReference>
<comment type="subcellular location">
    <subcellularLocation>
        <location evidence="1">Cell membrane</location>
        <topology evidence="1">Multi-pass membrane protein</topology>
    </subcellularLocation>
</comment>
<dbReference type="GO" id="GO:0005886">
    <property type="term" value="C:plasma membrane"/>
    <property type="evidence" value="ECO:0007669"/>
    <property type="project" value="UniProtKB-SubCell"/>
</dbReference>
<dbReference type="PANTHER" id="PTHR33121:SF81">
    <property type="entry name" value="CYCLIC DI-GMP PHOSPHODIESTERASE PDEB-RELATED"/>
    <property type="match status" value="1"/>
</dbReference>
<evidence type="ECO:0000256" key="5">
    <source>
        <dbReference type="ARBA" id="ARBA00022692"/>
    </source>
</evidence>
<evidence type="ECO:0000256" key="8">
    <source>
        <dbReference type="ARBA" id="ARBA00023136"/>
    </source>
</evidence>
<dbReference type="Pfam" id="PF12792">
    <property type="entry name" value="CSS-motif"/>
    <property type="match status" value="1"/>
</dbReference>
<keyword evidence="8 10" id="KW-0472">Membrane</keyword>
<reference evidence="15 16" key="1">
    <citation type="submission" date="2018-06" db="EMBL/GenBank/DDBJ databases">
        <authorList>
            <consortium name="Pathogen Informatics"/>
            <person name="Doyle S."/>
        </authorList>
    </citation>
    <scope>NUCLEOTIDE SEQUENCE [LARGE SCALE GENOMIC DNA]</scope>
    <source>
        <strain evidence="13 16">NCTC5052</strain>
        <strain evidence="12 15">NCTC9645</strain>
    </source>
</reference>
<dbReference type="GO" id="GO:0071111">
    <property type="term" value="F:cyclic-guanylate-specific phosphodiesterase activity"/>
    <property type="evidence" value="ECO:0007669"/>
    <property type="project" value="UniProtKB-EC"/>
</dbReference>
<dbReference type="InterPro" id="IPR001633">
    <property type="entry name" value="EAL_dom"/>
</dbReference>
<evidence type="ECO:0000256" key="2">
    <source>
        <dbReference type="ARBA" id="ARBA00012282"/>
    </source>
</evidence>
<keyword evidence="7 10" id="KW-1133">Transmembrane helix</keyword>
<protein>
    <recommendedName>
        <fullName evidence="2">cyclic-guanylate-specific phosphodiesterase</fullName>
        <ecNumber evidence="2">3.1.4.52</ecNumber>
    </recommendedName>
</protein>
<sequence>MKLKLSYIICAVLVPLVMMITLALLVSVLQFKQDVALSAKTLLRFSEDVSTASWRVTGQAVKLADRPCAEILSELNRTRAFTPYIRDIGLLEKGNLLCSFVSREQAHPFPLPPGKTLPTPLPARWVRSFSWMAGGPGRPAVVYTQQVAADKAAFVIVDSRYVQELMDVLSEEREAVFSLRFGKGDAIISQPAQYDRIVMTQNYVTDDGKISLTVAAPLGTLTAVWMKSLLIFIPLSFCFSFLTLVLYRHWSKMRMSMAREIIRGMKNAQFTVHYQPVFNVNRGNCGGVEALMRWPLPDGRFITPDIFITAAENEGMIVPLSRHLFKLIAEDVERWQVAEGFYISVNVSPEHLVHESFIEDVELLQARLGNLRLMLELTERSLIVQPALVSDKLIRLREKGILIAIDDFGTGYCSLSYLQQLPVDYLKIDRTFVDTIDTSGSDVPILDTIIMLSHKLGLNIVAEGVSSEHQLSYILDHNVGFIQGYLYAKPMCSSDFTRWLDTRANEQNDRIKCKKCSINQ</sequence>
<accession>A0A2X3DF11</accession>
<evidence type="ECO:0000313" key="14">
    <source>
        <dbReference type="EMBL" id="VGK92804.1"/>
    </source>
</evidence>
<evidence type="ECO:0000256" key="10">
    <source>
        <dbReference type="SAM" id="Phobius"/>
    </source>
</evidence>
<gene>
    <name evidence="12" type="primary">ycgG_5</name>
    <name evidence="13" type="synonym">ycgG_1</name>
    <name evidence="14" type="synonym">ycgG_4</name>
    <name evidence="13" type="ORF">NCTC5052_00220</name>
    <name evidence="12" type="ORF">NCTC9645_03242</name>
    <name evidence="14" type="ORF">SAMEA4873632_02869</name>
</gene>
<dbReference type="Pfam" id="PF00563">
    <property type="entry name" value="EAL"/>
    <property type="match status" value="1"/>
</dbReference>
<keyword evidence="5 10" id="KW-0812">Transmembrane</keyword>
<keyword evidence="3" id="KW-1003">Cell membrane</keyword>
<reference evidence="14 17" key="2">
    <citation type="submission" date="2019-03" db="EMBL/GenBank/DDBJ databases">
        <authorList>
            <consortium name="Pathogen Informatics"/>
        </authorList>
    </citation>
    <scope>NUCLEOTIDE SEQUENCE [LARGE SCALE GENOMIC DNA]</scope>
    <source>
        <strain evidence="14 17">5012STDY7626430</strain>
    </source>
</reference>
<dbReference type="PANTHER" id="PTHR33121">
    <property type="entry name" value="CYCLIC DI-GMP PHOSPHODIESTERASE PDEF"/>
    <property type="match status" value="1"/>
</dbReference>
<evidence type="ECO:0000256" key="4">
    <source>
        <dbReference type="ARBA" id="ARBA00022636"/>
    </source>
</evidence>
<keyword evidence="4" id="KW-0973">c-di-GMP</keyword>
<evidence type="ECO:0000259" key="11">
    <source>
        <dbReference type="PROSITE" id="PS50883"/>
    </source>
</evidence>
<dbReference type="SUPFAM" id="SSF141868">
    <property type="entry name" value="EAL domain-like"/>
    <property type="match status" value="1"/>
</dbReference>